<dbReference type="InterPro" id="IPR011527">
    <property type="entry name" value="ABC1_TM_dom"/>
</dbReference>
<dbReference type="PROSITE" id="PS50893">
    <property type="entry name" value="ABC_TRANSPORTER_2"/>
    <property type="match status" value="1"/>
</dbReference>
<accession>A0A285TQS5</accession>
<evidence type="ECO:0000259" key="8">
    <source>
        <dbReference type="PROSITE" id="PS50893"/>
    </source>
</evidence>
<dbReference type="InterPro" id="IPR003593">
    <property type="entry name" value="AAA+_ATPase"/>
</dbReference>
<feature type="domain" description="ABC transporter" evidence="8">
    <location>
        <begin position="330"/>
        <end position="565"/>
    </location>
</feature>
<evidence type="ECO:0000313" key="10">
    <source>
        <dbReference type="EMBL" id="SOC24689.1"/>
    </source>
</evidence>
<dbReference type="GO" id="GO:0006508">
    <property type="term" value="P:proteolysis"/>
    <property type="evidence" value="ECO:0007669"/>
    <property type="project" value="UniProtKB-KW"/>
</dbReference>
<dbReference type="GO" id="GO:0030256">
    <property type="term" value="C:type I protein secretion system complex"/>
    <property type="evidence" value="ECO:0007669"/>
    <property type="project" value="InterPro"/>
</dbReference>
<dbReference type="InterPro" id="IPR036640">
    <property type="entry name" value="ABC1_TM_sf"/>
</dbReference>
<dbReference type="Gene3D" id="1.20.1560.10">
    <property type="entry name" value="ABC transporter type 1, transmembrane domain"/>
    <property type="match status" value="1"/>
</dbReference>
<dbReference type="InterPro" id="IPR039421">
    <property type="entry name" value="Type_1_exporter"/>
</dbReference>
<comment type="subcellular location">
    <subcellularLocation>
        <location evidence="1">Cell membrane</location>
        <topology evidence="1">Multi-pass membrane protein</topology>
    </subcellularLocation>
</comment>
<proteinExistence type="predicted"/>
<dbReference type="SUPFAM" id="SSF52540">
    <property type="entry name" value="P-loop containing nucleoside triphosphate hydrolases"/>
    <property type="match status" value="1"/>
</dbReference>
<dbReference type="InterPro" id="IPR003439">
    <property type="entry name" value="ABC_transporter-like_ATP-bd"/>
</dbReference>
<evidence type="ECO:0000256" key="3">
    <source>
        <dbReference type="ARBA" id="ARBA00022741"/>
    </source>
</evidence>
<dbReference type="GO" id="GO:0015421">
    <property type="term" value="F:ABC-type oligopeptide transporter activity"/>
    <property type="evidence" value="ECO:0007669"/>
    <property type="project" value="TreeGrafter"/>
</dbReference>
<sequence length="574" mass="61765">MPKPDSVAPALRSELKQFSAVAVKVLLFSMVLNLLVLTVPIYMMQVYDRVIPTRHLETLLFLSLIAVGAVALYILLDTVRTHVLIKVGHQLMLALRSKVLFACVQSTAAGHNIGKQPVDELESVRLCLSGAAFCALFDLPWLVLFIGIVWIVHPVLGVFALSAVIVMAGITAISSVVVRNNIVAGRSADAQSDRFGSAIVESASTVMSMALWPRAQDFWKNLQTKGLKQKLPAELDSATFKALTKGSRTLIQIGALGIGAFLASSQEITPGAIIAVSILLNRALAPVDALVSGWRQFANAFQVSKQVNNLLRTYPVPTDKVNLPAPRGEIHFEQVTYLPAGRKKATLSGISIRISAGKTVAVVGASGSGKTTFCKTLLGYLPLRSGNVRIDGASLSDWNLKDLAPHVGYVSQHSEYLPGTVEQNIARFTPDRSLEVIEAAKLAGVHELILALPQGYQTVLDKNGAPLSGGQQQRIALARAIIGKPRILVLDEPNANLDADGMIVLSDILATVKSWGTTIVMAVHNTALFAHADQILVLEHGCVAAFGPREDILQRMRPDRSKALHAREGLNAQR</sequence>
<feature type="domain" description="ABC transmembrane type-1" evidence="9">
    <location>
        <begin position="25"/>
        <end position="299"/>
    </location>
</feature>
<dbReference type="SUPFAM" id="SSF90123">
    <property type="entry name" value="ABC transporter transmembrane region"/>
    <property type="match status" value="1"/>
</dbReference>
<keyword evidence="10" id="KW-0378">Hydrolase</keyword>
<feature type="transmembrane region" description="Helical" evidence="7">
    <location>
        <begin position="21"/>
        <end position="43"/>
    </location>
</feature>
<keyword evidence="3" id="KW-0547">Nucleotide-binding</keyword>
<keyword evidence="2 7" id="KW-0812">Transmembrane</keyword>
<dbReference type="GO" id="GO:0030253">
    <property type="term" value="P:protein secretion by the type I secretion system"/>
    <property type="evidence" value="ECO:0007669"/>
    <property type="project" value="InterPro"/>
</dbReference>
<dbReference type="GO" id="GO:0016887">
    <property type="term" value="F:ATP hydrolysis activity"/>
    <property type="evidence" value="ECO:0007669"/>
    <property type="project" value="InterPro"/>
</dbReference>
<evidence type="ECO:0000256" key="7">
    <source>
        <dbReference type="SAM" id="Phobius"/>
    </source>
</evidence>
<organism evidence="10 11">
    <name type="scientific">Thalassospira xiamenensis</name>
    <dbReference type="NCBI Taxonomy" id="220697"/>
    <lineage>
        <taxon>Bacteria</taxon>
        <taxon>Pseudomonadati</taxon>
        <taxon>Pseudomonadota</taxon>
        <taxon>Alphaproteobacteria</taxon>
        <taxon>Rhodospirillales</taxon>
        <taxon>Thalassospiraceae</taxon>
        <taxon>Thalassospira</taxon>
    </lineage>
</organism>
<evidence type="ECO:0000256" key="4">
    <source>
        <dbReference type="ARBA" id="ARBA00022840"/>
    </source>
</evidence>
<reference evidence="10 11" key="1">
    <citation type="submission" date="2017-08" db="EMBL/GenBank/DDBJ databases">
        <authorList>
            <person name="de Groot N.N."/>
        </authorList>
    </citation>
    <scope>NUCLEOTIDE SEQUENCE [LARGE SCALE GENOMIC DNA]</scope>
    <source>
        <strain evidence="10 11">USBA 78</strain>
    </source>
</reference>
<dbReference type="Gene3D" id="3.40.50.300">
    <property type="entry name" value="P-loop containing nucleotide triphosphate hydrolases"/>
    <property type="match status" value="1"/>
</dbReference>
<dbReference type="InterPro" id="IPR010128">
    <property type="entry name" value="ATPase_T1SS_PrtD-like"/>
</dbReference>
<dbReference type="Proteomes" id="UP000219068">
    <property type="component" value="Unassembled WGS sequence"/>
</dbReference>
<dbReference type="PANTHER" id="PTHR43394">
    <property type="entry name" value="ATP-DEPENDENT PERMEASE MDL1, MITOCHONDRIAL"/>
    <property type="match status" value="1"/>
</dbReference>
<protein>
    <submittedName>
        <fullName evidence="10">ATP-binding cassette, subfamily C, exporter for protease/lipase</fullName>
    </submittedName>
</protein>
<feature type="transmembrane region" description="Helical" evidence="7">
    <location>
        <begin position="55"/>
        <end position="76"/>
    </location>
</feature>
<dbReference type="GO" id="GO:0005886">
    <property type="term" value="C:plasma membrane"/>
    <property type="evidence" value="ECO:0007669"/>
    <property type="project" value="UniProtKB-SubCell"/>
</dbReference>
<evidence type="ECO:0000259" key="9">
    <source>
        <dbReference type="PROSITE" id="PS50929"/>
    </source>
</evidence>
<dbReference type="InterPro" id="IPR027417">
    <property type="entry name" value="P-loop_NTPase"/>
</dbReference>
<dbReference type="GO" id="GO:0008233">
    <property type="term" value="F:peptidase activity"/>
    <property type="evidence" value="ECO:0007669"/>
    <property type="project" value="UniProtKB-KW"/>
</dbReference>
<dbReference type="NCBIfam" id="TIGR01842">
    <property type="entry name" value="type_I_sec_PrtD"/>
    <property type="match status" value="1"/>
</dbReference>
<feature type="transmembrane region" description="Helical" evidence="7">
    <location>
        <begin position="126"/>
        <end position="152"/>
    </location>
</feature>
<evidence type="ECO:0000256" key="6">
    <source>
        <dbReference type="ARBA" id="ARBA00023136"/>
    </source>
</evidence>
<dbReference type="InterPro" id="IPR017871">
    <property type="entry name" value="ABC_transporter-like_CS"/>
</dbReference>
<keyword evidence="10" id="KW-0645">Protease</keyword>
<dbReference type="GO" id="GO:0005524">
    <property type="term" value="F:ATP binding"/>
    <property type="evidence" value="ECO:0007669"/>
    <property type="project" value="UniProtKB-KW"/>
</dbReference>
<name>A0A285TQS5_9PROT</name>
<dbReference type="PROSITE" id="PS00211">
    <property type="entry name" value="ABC_TRANSPORTER_1"/>
    <property type="match status" value="1"/>
</dbReference>
<dbReference type="Pfam" id="PF00664">
    <property type="entry name" value="ABC_membrane"/>
    <property type="match status" value="1"/>
</dbReference>
<gene>
    <name evidence="10" type="ORF">SAMN05428964_104374</name>
</gene>
<keyword evidence="5 7" id="KW-1133">Transmembrane helix</keyword>
<evidence type="ECO:0000256" key="2">
    <source>
        <dbReference type="ARBA" id="ARBA00022692"/>
    </source>
</evidence>
<feature type="transmembrane region" description="Helical" evidence="7">
    <location>
        <begin position="158"/>
        <end position="178"/>
    </location>
</feature>
<keyword evidence="4 10" id="KW-0067">ATP-binding</keyword>
<evidence type="ECO:0000313" key="11">
    <source>
        <dbReference type="Proteomes" id="UP000219068"/>
    </source>
</evidence>
<keyword evidence="6 7" id="KW-0472">Membrane</keyword>
<evidence type="ECO:0000256" key="1">
    <source>
        <dbReference type="ARBA" id="ARBA00004651"/>
    </source>
</evidence>
<dbReference type="Pfam" id="PF00005">
    <property type="entry name" value="ABC_tran"/>
    <property type="match status" value="1"/>
</dbReference>
<dbReference type="SMART" id="SM00382">
    <property type="entry name" value="AAA"/>
    <property type="match status" value="1"/>
</dbReference>
<evidence type="ECO:0000256" key="5">
    <source>
        <dbReference type="ARBA" id="ARBA00022989"/>
    </source>
</evidence>
<dbReference type="PANTHER" id="PTHR43394:SF1">
    <property type="entry name" value="ATP-BINDING CASSETTE SUB-FAMILY B MEMBER 10, MITOCHONDRIAL"/>
    <property type="match status" value="1"/>
</dbReference>
<dbReference type="AlphaFoldDB" id="A0A285TQS5"/>
<dbReference type="EMBL" id="OBMM01000004">
    <property type="protein sequence ID" value="SOC24689.1"/>
    <property type="molecule type" value="Genomic_DNA"/>
</dbReference>
<dbReference type="PROSITE" id="PS50929">
    <property type="entry name" value="ABC_TM1F"/>
    <property type="match status" value="1"/>
</dbReference>